<dbReference type="InterPro" id="IPR027417">
    <property type="entry name" value="P-loop_NTPase"/>
</dbReference>
<dbReference type="EMBL" id="CACRTO010000020">
    <property type="protein sequence ID" value="VYU39769.1"/>
    <property type="molecule type" value="Genomic_DNA"/>
</dbReference>
<reference evidence="1" key="1">
    <citation type="submission" date="2019-11" db="EMBL/GenBank/DDBJ databases">
        <authorList>
            <person name="Feng L."/>
        </authorList>
    </citation>
    <scope>NUCLEOTIDE SEQUENCE</scope>
    <source>
        <strain evidence="1">CTertiumLFYP3</strain>
    </source>
</reference>
<organism evidence="1">
    <name type="scientific">Clostridium tertium</name>
    <dbReference type="NCBI Taxonomy" id="1559"/>
    <lineage>
        <taxon>Bacteria</taxon>
        <taxon>Bacillati</taxon>
        <taxon>Bacillota</taxon>
        <taxon>Clostridia</taxon>
        <taxon>Eubacteriales</taxon>
        <taxon>Clostridiaceae</taxon>
        <taxon>Clostridium</taxon>
    </lineage>
</organism>
<dbReference type="Gene3D" id="3.40.50.300">
    <property type="entry name" value="P-loop containing nucleotide triphosphate hydrolases"/>
    <property type="match status" value="1"/>
</dbReference>
<sequence length="71" mass="8121">MKHLLHLISLACDKESLKVRLGNDVDKGVRTEDVINRSLEQLKLYEKLLTQKVDVSKLTPIEVADYIIINC</sequence>
<proteinExistence type="predicted"/>
<gene>
    <name evidence="1" type="ORF">CTLFYP3_02287</name>
</gene>
<evidence type="ECO:0000313" key="1">
    <source>
        <dbReference type="EMBL" id="VYU39769.1"/>
    </source>
</evidence>
<protein>
    <submittedName>
        <fullName evidence="1">Uncharacterized protein</fullName>
    </submittedName>
</protein>
<name>A0A6N3EK88_9CLOT</name>
<dbReference type="AlphaFoldDB" id="A0A6N3EK88"/>
<accession>A0A6N3EK88</accession>
<dbReference type="RefSeq" id="WP_156626720.1">
    <property type="nucleotide sequence ID" value="NZ_CACRTO010000020.1"/>
</dbReference>